<evidence type="ECO:0000313" key="3">
    <source>
        <dbReference type="Proteomes" id="UP000190951"/>
    </source>
</evidence>
<dbReference type="KEGG" id="crw:CROST_002460"/>
<name>A0A1S8LL25_9CLOT</name>
<dbReference type="PROSITE" id="PS50943">
    <property type="entry name" value="HTH_CROC1"/>
    <property type="match status" value="2"/>
</dbReference>
<dbReference type="Gene3D" id="1.10.260.40">
    <property type="entry name" value="lambda repressor-like DNA-binding domains"/>
    <property type="match status" value="2"/>
</dbReference>
<accession>A0A1S8LL25</accession>
<dbReference type="Proteomes" id="UP000190951">
    <property type="component" value="Chromosome"/>
</dbReference>
<gene>
    <name evidence="2" type="ORF">CROST_002460</name>
</gene>
<organism evidence="2 3">
    <name type="scientific">Clostridium felsineum</name>
    <dbReference type="NCBI Taxonomy" id="36839"/>
    <lineage>
        <taxon>Bacteria</taxon>
        <taxon>Bacillati</taxon>
        <taxon>Bacillota</taxon>
        <taxon>Clostridia</taxon>
        <taxon>Eubacteriales</taxon>
        <taxon>Clostridiaceae</taxon>
        <taxon>Clostridium</taxon>
    </lineage>
</organism>
<keyword evidence="3" id="KW-1185">Reference proteome</keyword>
<sequence>MNFYYMFIIQGDIMNSLGETVKKLRKEKGWSLNILSAKSKIPISTLHGIEKGSNPSFEKITALANAFDVSIDDLVEDTKIEINNKPLVSDKKISKEIGLNIKKFREEKKMTQKELANIINSDETVIQLYESGYKGINSATLKKISIALGVTQNQLLESEFYKSIEDISNLCQKYIDDTSSNAFEGIKSLVTYASLEDEFNEFLNSKPSNEEISNLLNRLSEFLEFELFKIKKDR</sequence>
<keyword evidence="1" id="KW-0238">DNA-binding</keyword>
<dbReference type="EMBL" id="CP096983">
    <property type="protein sequence ID" value="URZ09565.1"/>
    <property type="molecule type" value="Genomic_DNA"/>
</dbReference>
<dbReference type="PANTHER" id="PTHR46797">
    <property type="entry name" value="HTH-TYPE TRANSCRIPTIONAL REGULATOR"/>
    <property type="match status" value="1"/>
</dbReference>
<proteinExistence type="predicted"/>
<dbReference type="SMART" id="SM00530">
    <property type="entry name" value="HTH_XRE"/>
    <property type="match status" value="2"/>
</dbReference>
<dbReference type="CDD" id="cd00093">
    <property type="entry name" value="HTH_XRE"/>
    <property type="match status" value="2"/>
</dbReference>
<dbReference type="SUPFAM" id="SSF47413">
    <property type="entry name" value="lambda repressor-like DNA-binding domains"/>
    <property type="match status" value="2"/>
</dbReference>
<evidence type="ECO:0000313" key="2">
    <source>
        <dbReference type="EMBL" id="URZ09565.1"/>
    </source>
</evidence>
<dbReference type="GO" id="GO:0003700">
    <property type="term" value="F:DNA-binding transcription factor activity"/>
    <property type="evidence" value="ECO:0007669"/>
    <property type="project" value="TreeGrafter"/>
</dbReference>
<dbReference type="GO" id="GO:0005829">
    <property type="term" value="C:cytosol"/>
    <property type="evidence" value="ECO:0007669"/>
    <property type="project" value="TreeGrafter"/>
</dbReference>
<dbReference type="Pfam" id="PF01381">
    <property type="entry name" value="HTH_3"/>
    <property type="match status" value="2"/>
</dbReference>
<dbReference type="InterPro" id="IPR050807">
    <property type="entry name" value="TransReg_Diox_bact_type"/>
</dbReference>
<dbReference type="InterPro" id="IPR010982">
    <property type="entry name" value="Lambda_DNA-bd_dom_sf"/>
</dbReference>
<dbReference type="GO" id="GO:0003677">
    <property type="term" value="F:DNA binding"/>
    <property type="evidence" value="ECO:0007669"/>
    <property type="project" value="UniProtKB-KW"/>
</dbReference>
<dbReference type="STRING" id="84029.CROST_10660"/>
<dbReference type="InterPro" id="IPR001387">
    <property type="entry name" value="Cro/C1-type_HTH"/>
</dbReference>
<protein>
    <submittedName>
        <fullName evidence="2">Uncharacterized protein</fullName>
    </submittedName>
</protein>
<reference evidence="2 3" key="1">
    <citation type="submission" date="2022-04" db="EMBL/GenBank/DDBJ databases">
        <title>Genome sequence of C. roseum typestrain.</title>
        <authorList>
            <person name="Poehlein A."/>
            <person name="Schoch T."/>
            <person name="Duerre P."/>
            <person name="Daniel R."/>
        </authorList>
    </citation>
    <scope>NUCLEOTIDE SEQUENCE [LARGE SCALE GENOMIC DNA]</scope>
    <source>
        <strain evidence="2 3">DSM 7320</strain>
    </source>
</reference>
<dbReference type="PANTHER" id="PTHR46797:SF1">
    <property type="entry name" value="METHYLPHOSPHONATE SYNTHASE"/>
    <property type="match status" value="1"/>
</dbReference>
<dbReference type="AlphaFoldDB" id="A0A1S8LL25"/>
<evidence type="ECO:0000256" key="1">
    <source>
        <dbReference type="ARBA" id="ARBA00023125"/>
    </source>
</evidence>